<dbReference type="PROSITE" id="PS50113">
    <property type="entry name" value="PAC"/>
    <property type="match status" value="1"/>
</dbReference>
<keyword evidence="14" id="KW-1185">Reference proteome</keyword>
<evidence type="ECO:0000259" key="11">
    <source>
        <dbReference type="PROSITE" id="PS50112"/>
    </source>
</evidence>
<accession>A0A840RKP8</accession>
<feature type="domain" description="Histidine kinase" evidence="10">
    <location>
        <begin position="523"/>
        <end position="738"/>
    </location>
</feature>
<proteinExistence type="predicted"/>
<dbReference type="EC" id="2.7.13.3" evidence="2"/>
<dbReference type="EMBL" id="JACHHN010000009">
    <property type="protein sequence ID" value="MBB5193098.1"/>
    <property type="molecule type" value="Genomic_DNA"/>
</dbReference>
<evidence type="ECO:0000256" key="6">
    <source>
        <dbReference type="ARBA" id="ARBA00022777"/>
    </source>
</evidence>
<evidence type="ECO:0000259" key="10">
    <source>
        <dbReference type="PROSITE" id="PS50109"/>
    </source>
</evidence>
<evidence type="ECO:0000256" key="5">
    <source>
        <dbReference type="ARBA" id="ARBA00022741"/>
    </source>
</evidence>
<evidence type="ECO:0000256" key="8">
    <source>
        <dbReference type="ARBA" id="ARBA00023012"/>
    </source>
</evidence>
<evidence type="ECO:0000259" key="12">
    <source>
        <dbReference type="PROSITE" id="PS50113"/>
    </source>
</evidence>
<comment type="catalytic activity">
    <reaction evidence="1">
        <text>ATP + protein L-histidine = ADP + protein N-phospho-L-histidine.</text>
        <dbReference type="EC" id="2.7.13.3"/>
    </reaction>
</comment>
<keyword evidence="9" id="KW-1133">Transmembrane helix</keyword>
<evidence type="ECO:0000256" key="4">
    <source>
        <dbReference type="ARBA" id="ARBA00022679"/>
    </source>
</evidence>
<dbReference type="InterPro" id="IPR035965">
    <property type="entry name" value="PAS-like_dom_sf"/>
</dbReference>
<evidence type="ECO:0000313" key="13">
    <source>
        <dbReference type="EMBL" id="MBB5193098.1"/>
    </source>
</evidence>
<keyword evidence="4" id="KW-0808">Transferase</keyword>
<dbReference type="SMART" id="SM00091">
    <property type="entry name" value="PAS"/>
    <property type="match status" value="2"/>
</dbReference>
<dbReference type="InterPro" id="IPR036890">
    <property type="entry name" value="HATPase_C_sf"/>
</dbReference>
<keyword evidence="7" id="KW-0067">ATP-binding</keyword>
<feature type="transmembrane region" description="Helical" evidence="9">
    <location>
        <begin position="232"/>
        <end position="251"/>
    </location>
</feature>
<dbReference type="PROSITE" id="PS50112">
    <property type="entry name" value="PAS"/>
    <property type="match status" value="1"/>
</dbReference>
<keyword evidence="5" id="KW-0547">Nucleotide-binding</keyword>
<dbReference type="PRINTS" id="PR00344">
    <property type="entry name" value="BCTRLSENSOR"/>
</dbReference>
<organism evidence="13 14">
    <name type="scientific">Silvimonas terrae</name>
    <dbReference type="NCBI Taxonomy" id="300266"/>
    <lineage>
        <taxon>Bacteria</taxon>
        <taxon>Pseudomonadati</taxon>
        <taxon>Pseudomonadota</taxon>
        <taxon>Betaproteobacteria</taxon>
        <taxon>Neisseriales</taxon>
        <taxon>Chitinibacteraceae</taxon>
        <taxon>Silvimonas</taxon>
    </lineage>
</organism>
<feature type="domain" description="PAS" evidence="11">
    <location>
        <begin position="267"/>
        <end position="339"/>
    </location>
</feature>
<evidence type="ECO:0000256" key="3">
    <source>
        <dbReference type="ARBA" id="ARBA00022553"/>
    </source>
</evidence>
<name>A0A840RKP8_9NEIS</name>
<keyword evidence="6" id="KW-0418">Kinase</keyword>
<dbReference type="Gene3D" id="3.30.450.20">
    <property type="entry name" value="PAS domain"/>
    <property type="match status" value="1"/>
</dbReference>
<dbReference type="InterPro" id="IPR000700">
    <property type="entry name" value="PAS-assoc_C"/>
</dbReference>
<dbReference type="RefSeq" id="WP_184102746.1">
    <property type="nucleotide sequence ID" value="NZ_JACHHN010000009.1"/>
</dbReference>
<gene>
    <name evidence="13" type="ORF">HNQ50_003852</name>
</gene>
<comment type="caution">
    <text evidence="13">The sequence shown here is derived from an EMBL/GenBank/DDBJ whole genome shotgun (WGS) entry which is preliminary data.</text>
</comment>
<dbReference type="GO" id="GO:0000155">
    <property type="term" value="F:phosphorelay sensor kinase activity"/>
    <property type="evidence" value="ECO:0007669"/>
    <property type="project" value="InterPro"/>
</dbReference>
<dbReference type="InterPro" id="IPR004358">
    <property type="entry name" value="Sig_transdc_His_kin-like_C"/>
</dbReference>
<dbReference type="GO" id="GO:0006355">
    <property type="term" value="P:regulation of DNA-templated transcription"/>
    <property type="evidence" value="ECO:0007669"/>
    <property type="project" value="InterPro"/>
</dbReference>
<evidence type="ECO:0000256" key="2">
    <source>
        <dbReference type="ARBA" id="ARBA00012438"/>
    </source>
</evidence>
<dbReference type="Pfam" id="PF00989">
    <property type="entry name" value="PAS"/>
    <property type="match status" value="1"/>
</dbReference>
<evidence type="ECO:0000313" key="14">
    <source>
        <dbReference type="Proteomes" id="UP000543030"/>
    </source>
</evidence>
<keyword evidence="8" id="KW-0902">Two-component regulatory system</keyword>
<evidence type="ECO:0000256" key="1">
    <source>
        <dbReference type="ARBA" id="ARBA00000085"/>
    </source>
</evidence>
<reference evidence="13 14" key="1">
    <citation type="submission" date="2020-08" db="EMBL/GenBank/DDBJ databases">
        <title>Genomic Encyclopedia of Type Strains, Phase IV (KMG-IV): sequencing the most valuable type-strain genomes for metagenomic binning, comparative biology and taxonomic classification.</title>
        <authorList>
            <person name="Goeker M."/>
        </authorList>
    </citation>
    <scope>NUCLEOTIDE SEQUENCE [LARGE SCALE GENOMIC DNA]</scope>
    <source>
        <strain evidence="13 14">DSM 18233</strain>
    </source>
</reference>
<dbReference type="SUPFAM" id="SSF55785">
    <property type="entry name" value="PYP-like sensor domain (PAS domain)"/>
    <property type="match status" value="2"/>
</dbReference>
<dbReference type="GO" id="GO:0005524">
    <property type="term" value="F:ATP binding"/>
    <property type="evidence" value="ECO:0007669"/>
    <property type="project" value="UniProtKB-KW"/>
</dbReference>
<dbReference type="InterPro" id="IPR005467">
    <property type="entry name" value="His_kinase_dom"/>
</dbReference>
<dbReference type="SMART" id="SM00387">
    <property type="entry name" value="HATPase_c"/>
    <property type="match status" value="1"/>
</dbReference>
<evidence type="ECO:0000256" key="9">
    <source>
        <dbReference type="SAM" id="Phobius"/>
    </source>
</evidence>
<feature type="domain" description="PAC" evidence="12">
    <location>
        <begin position="343"/>
        <end position="395"/>
    </location>
</feature>
<dbReference type="NCBIfam" id="TIGR00229">
    <property type="entry name" value="sensory_box"/>
    <property type="match status" value="1"/>
</dbReference>
<dbReference type="PANTHER" id="PTHR43065:SF10">
    <property type="entry name" value="PEROXIDE STRESS-ACTIVATED HISTIDINE KINASE MAK3"/>
    <property type="match status" value="1"/>
</dbReference>
<dbReference type="Proteomes" id="UP000543030">
    <property type="component" value="Unassembled WGS sequence"/>
</dbReference>
<sequence>MSSPHRFSRWLPLIPGLLAGVFTLAFAAWLLQSRDEASSQRSTLLEQDLLWQKQAIEQQITFDVQSLNGLAATLNVTDVNTAIFEARVQSLIQTSPEIASFSVQDGKGTVLWHAATQNNWSVPYEGRGGWSDINTSHGEPKVTYAVLTPDRKRYVVAVFALDTLLQQQVPWWIAQRYQISLLDAQDHPLAAKFQRQLDTTGLSHTILLTAPPLALKLKGDLYAGSVTATGDILPALMLVLAIAMLASTAALNRMIRVRAQAEERLKAEVAFRHAVDTSLVSGMIAFDRRGRIIYTNRAFGEMVGYSAQELREVRPPMPYWPPEEIERCQATYDAIIAGHNEPAGFMVRLMRRNGERFDVRIHASRLVDGDGNHIGWMGSLHDVTEIRREREALQASHERFVAVLNGLDAAVAVTDAETGELLMSNLQFDRAFQLPDLRGRCCIVPLVLRRAEPPVDAEWYDTYRDHWYQVKSRQSTWVDGSAVWLEIASDITALKSGAERERQQTEALQQTGRLISMGEMASSLAHELNQPLGAIASYVSGCRNLLGSPEPNLPQLGQALDKMGEQAKRAGHIIRGIREFVQRRAPRRQRCDINTLLDTVLGLLGHEIVRRGVEISIAQHEGMPPIFADAVMLEQVLFNLIKNALEAMDTTPQDKRTLAIGLLRDEGVLRVTISDRGTGISPAQREQLFKPFYSTKDTGMGIGLNICRSIIEHHHGRMWVEENPGGGTRFIFTVPFPGVEEVIAEQEM</sequence>
<dbReference type="InterPro" id="IPR003661">
    <property type="entry name" value="HisK_dim/P_dom"/>
</dbReference>
<dbReference type="InterPro" id="IPR000014">
    <property type="entry name" value="PAS"/>
</dbReference>
<dbReference type="Gene3D" id="1.10.287.130">
    <property type="match status" value="1"/>
</dbReference>
<protein>
    <recommendedName>
        <fullName evidence="2">histidine kinase</fullName>
        <ecNumber evidence="2">2.7.13.3</ecNumber>
    </recommendedName>
</protein>
<dbReference type="PANTHER" id="PTHR43065">
    <property type="entry name" value="SENSOR HISTIDINE KINASE"/>
    <property type="match status" value="1"/>
</dbReference>
<keyword evidence="9" id="KW-0812">Transmembrane</keyword>
<evidence type="ECO:0000256" key="7">
    <source>
        <dbReference type="ARBA" id="ARBA00022840"/>
    </source>
</evidence>
<dbReference type="AlphaFoldDB" id="A0A840RKP8"/>
<dbReference type="Gene3D" id="3.30.565.10">
    <property type="entry name" value="Histidine kinase-like ATPase, C-terminal domain"/>
    <property type="match status" value="1"/>
</dbReference>
<dbReference type="SUPFAM" id="SSF47384">
    <property type="entry name" value="Homodimeric domain of signal transducing histidine kinase"/>
    <property type="match status" value="1"/>
</dbReference>
<dbReference type="Pfam" id="PF02518">
    <property type="entry name" value="HATPase_c"/>
    <property type="match status" value="1"/>
</dbReference>
<dbReference type="InterPro" id="IPR036097">
    <property type="entry name" value="HisK_dim/P_sf"/>
</dbReference>
<dbReference type="InterPro" id="IPR001610">
    <property type="entry name" value="PAC"/>
</dbReference>
<dbReference type="SMART" id="SM00086">
    <property type="entry name" value="PAC"/>
    <property type="match status" value="1"/>
</dbReference>
<dbReference type="InterPro" id="IPR003594">
    <property type="entry name" value="HATPase_dom"/>
</dbReference>
<keyword evidence="9" id="KW-0472">Membrane</keyword>
<dbReference type="CDD" id="cd00082">
    <property type="entry name" value="HisKA"/>
    <property type="match status" value="1"/>
</dbReference>
<dbReference type="CDD" id="cd00130">
    <property type="entry name" value="PAS"/>
    <property type="match status" value="1"/>
</dbReference>
<dbReference type="SMART" id="SM00388">
    <property type="entry name" value="HisKA"/>
    <property type="match status" value="1"/>
</dbReference>
<dbReference type="PROSITE" id="PS50109">
    <property type="entry name" value="HIS_KIN"/>
    <property type="match status" value="1"/>
</dbReference>
<dbReference type="Pfam" id="PF00512">
    <property type="entry name" value="HisKA"/>
    <property type="match status" value="1"/>
</dbReference>
<keyword evidence="3" id="KW-0597">Phosphoprotein</keyword>
<dbReference type="InterPro" id="IPR013767">
    <property type="entry name" value="PAS_fold"/>
</dbReference>
<dbReference type="SUPFAM" id="SSF55874">
    <property type="entry name" value="ATPase domain of HSP90 chaperone/DNA topoisomerase II/histidine kinase"/>
    <property type="match status" value="1"/>
</dbReference>